<proteinExistence type="predicted"/>
<sequence length="67" mass="7933">MKIDGLDWMDWLHKVRHEAEAKRIRDGLTVEQWLQQVRVRAAESRERRRSHGYPSVARDKPPDGSQP</sequence>
<dbReference type="EMBL" id="VGIR01000042">
    <property type="protein sequence ID" value="MBM3331753.1"/>
    <property type="molecule type" value="Genomic_DNA"/>
</dbReference>
<protein>
    <submittedName>
        <fullName evidence="2">Uncharacterized protein</fullName>
    </submittedName>
</protein>
<dbReference type="Proteomes" id="UP000779900">
    <property type="component" value="Unassembled WGS sequence"/>
</dbReference>
<dbReference type="AlphaFoldDB" id="A0A938BUB0"/>
<name>A0A938BUB0_UNCW3</name>
<comment type="caution">
    <text evidence="2">The sequence shown here is derived from an EMBL/GenBank/DDBJ whole genome shotgun (WGS) entry which is preliminary data.</text>
</comment>
<evidence type="ECO:0000313" key="3">
    <source>
        <dbReference type="Proteomes" id="UP000779900"/>
    </source>
</evidence>
<evidence type="ECO:0000313" key="2">
    <source>
        <dbReference type="EMBL" id="MBM3331753.1"/>
    </source>
</evidence>
<feature type="compositionally biased region" description="Basic and acidic residues" evidence="1">
    <location>
        <begin position="57"/>
        <end position="67"/>
    </location>
</feature>
<gene>
    <name evidence="2" type="ORF">FJY68_07885</name>
</gene>
<evidence type="ECO:0000256" key="1">
    <source>
        <dbReference type="SAM" id="MobiDB-lite"/>
    </source>
</evidence>
<feature type="region of interest" description="Disordered" evidence="1">
    <location>
        <begin position="41"/>
        <end position="67"/>
    </location>
</feature>
<reference evidence="2" key="1">
    <citation type="submission" date="2019-03" db="EMBL/GenBank/DDBJ databases">
        <title>Lake Tanganyika Metagenome-Assembled Genomes (MAGs).</title>
        <authorList>
            <person name="Tran P."/>
        </authorList>
    </citation>
    <scope>NUCLEOTIDE SEQUENCE</scope>
    <source>
        <strain evidence="2">K_DeepCast_150m_m2_040</strain>
    </source>
</reference>
<organism evidence="2 3">
    <name type="scientific">candidate division WOR-3 bacterium</name>
    <dbReference type="NCBI Taxonomy" id="2052148"/>
    <lineage>
        <taxon>Bacteria</taxon>
        <taxon>Bacteria division WOR-3</taxon>
    </lineage>
</organism>
<accession>A0A938BUB0</accession>